<evidence type="ECO:0008006" key="5">
    <source>
        <dbReference type="Google" id="ProtNLM"/>
    </source>
</evidence>
<gene>
    <name evidence="3" type="ORF">Q8F55_005998</name>
</gene>
<feature type="compositionally biased region" description="Low complexity" evidence="1">
    <location>
        <begin position="117"/>
        <end position="196"/>
    </location>
</feature>
<feature type="chain" id="PRO_5047011650" description="Extracellular membrane protein CFEM domain-containing protein" evidence="2">
    <location>
        <begin position="19"/>
        <end position="224"/>
    </location>
</feature>
<evidence type="ECO:0000256" key="2">
    <source>
        <dbReference type="SAM" id="SignalP"/>
    </source>
</evidence>
<feature type="signal peptide" evidence="2">
    <location>
        <begin position="1"/>
        <end position="18"/>
    </location>
</feature>
<name>A0ABR3Q3D8_9TREE</name>
<keyword evidence="2" id="KW-0732">Signal</keyword>
<evidence type="ECO:0000313" key="3">
    <source>
        <dbReference type="EMBL" id="KAL1409168.1"/>
    </source>
</evidence>
<reference evidence="3 4" key="1">
    <citation type="submission" date="2023-08" db="EMBL/GenBank/DDBJ databases">
        <title>Annotated Genome Sequence of Vanrija albida AlHP1.</title>
        <authorList>
            <person name="Herzog R."/>
        </authorList>
    </citation>
    <scope>NUCLEOTIDE SEQUENCE [LARGE SCALE GENOMIC DNA]</scope>
    <source>
        <strain evidence="3 4">AlHP1</strain>
    </source>
</reference>
<protein>
    <recommendedName>
        <fullName evidence="5">Extracellular membrane protein CFEM domain-containing protein</fullName>
    </recommendedName>
</protein>
<evidence type="ECO:0000313" key="4">
    <source>
        <dbReference type="Proteomes" id="UP001565368"/>
    </source>
</evidence>
<accession>A0ABR3Q3D8</accession>
<sequence>MLKLILKAALLGAITAHALVVSGQCGKECLAADICCWSGGPERTVCSAALFDRYQTCTACIAALLTPISSDDKLNLERMRDGACNTWSYCNSYVSPLDPPSGFTEACASVTRSLSVSVPSSTSSSTSSQQGSMSVLETTATPSASASTTESSSGSATPPAVQTTTSSGSASATGSTSASRSQSVSSAANASATTSRPSGAAESTHMPMTFGGLALVLMANWVVM</sequence>
<organism evidence="3 4">
    <name type="scientific">Vanrija albida</name>
    <dbReference type="NCBI Taxonomy" id="181172"/>
    <lineage>
        <taxon>Eukaryota</taxon>
        <taxon>Fungi</taxon>
        <taxon>Dikarya</taxon>
        <taxon>Basidiomycota</taxon>
        <taxon>Agaricomycotina</taxon>
        <taxon>Tremellomycetes</taxon>
        <taxon>Trichosporonales</taxon>
        <taxon>Trichosporonaceae</taxon>
        <taxon>Vanrija</taxon>
    </lineage>
</organism>
<comment type="caution">
    <text evidence="3">The sequence shown here is derived from an EMBL/GenBank/DDBJ whole genome shotgun (WGS) entry which is preliminary data.</text>
</comment>
<dbReference type="GeneID" id="95987041"/>
<proteinExistence type="predicted"/>
<dbReference type="EMBL" id="JBBXJM010000004">
    <property type="protein sequence ID" value="KAL1409168.1"/>
    <property type="molecule type" value="Genomic_DNA"/>
</dbReference>
<dbReference type="Proteomes" id="UP001565368">
    <property type="component" value="Unassembled WGS sequence"/>
</dbReference>
<dbReference type="RefSeq" id="XP_069209112.1">
    <property type="nucleotide sequence ID" value="XM_069354470.1"/>
</dbReference>
<evidence type="ECO:0000256" key="1">
    <source>
        <dbReference type="SAM" id="MobiDB-lite"/>
    </source>
</evidence>
<keyword evidence="4" id="KW-1185">Reference proteome</keyword>
<feature type="region of interest" description="Disordered" evidence="1">
    <location>
        <begin position="117"/>
        <end position="205"/>
    </location>
</feature>